<dbReference type="AlphaFoldDB" id="M3PUF1"/>
<accession>M3PUF1</accession>
<feature type="region of interest" description="Disordered" evidence="1">
    <location>
        <begin position="43"/>
        <end position="88"/>
    </location>
</feature>
<name>M3PUF1_HELPX</name>
<dbReference type="HOGENOM" id="CLU_2255759_0_0_7"/>
<evidence type="ECO:0000313" key="2">
    <source>
        <dbReference type="EMBL" id="EMH28503.1"/>
    </source>
</evidence>
<comment type="caution">
    <text evidence="2">The sequence shown here is derived from an EMBL/GenBank/DDBJ whole genome shotgun (WGS) entry which is preliminary data.</text>
</comment>
<evidence type="ECO:0000313" key="3">
    <source>
        <dbReference type="Proteomes" id="UP000011872"/>
    </source>
</evidence>
<proteinExistence type="predicted"/>
<dbReference type="EMBL" id="APDY01000051">
    <property type="protein sequence ID" value="EMH28503.1"/>
    <property type="molecule type" value="Genomic_DNA"/>
</dbReference>
<dbReference type="InterPro" id="IPR021907">
    <property type="entry name" value="DUF3519"/>
</dbReference>
<gene>
    <name evidence="2" type="ORF">HMPREF1421_00947</name>
</gene>
<sequence length="109" mass="12152">MEQAVNKKNELVLKTMYKNNGSYKNNNVYKAFSSTSLDANAKVRHGLSSHSGATENPTQKPLNSQEDLLKNTELNNQTTPKPTNLSPLEQANAEKLLKLQHAITPIKEF</sequence>
<feature type="compositionally biased region" description="Polar residues" evidence="1">
    <location>
        <begin position="48"/>
        <end position="88"/>
    </location>
</feature>
<feature type="non-terminal residue" evidence="2">
    <location>
        <position position="109"/>
    </location>
</feature>
<organism evidence="2 3">
    <name type="scientific">Helicobacter pylori GAM265BSii</name>
    <dbReference type="NCBI Taxonomy" id="1159049"/>
    <lineage>
        <taxon>Bacteria</taxon>
        <taxon>Pseudomonadati</taxon>
        <taxon>Campylobacterota</taxon>
        <taxon>Epsilonproteobacteria</taxon>
        <taxon>Campylobacterales</taxon>
        <taxon>Helicobacteraceae</taxon>
        <taxon>Helicobacter</taxon>
    </lineage>
</organism>
<evidence type="ECO:0000256" key="1">
    <source>
        <dbReference type="SAM" id="MobiDB-lite"/>
    </source>
</evidence>
<dbReference type="Pfam" id="PF12033">
    <property type="entry name" value="DUF3519"/>
    <property type="match status" value="1"/>
</dbReference>
<dbReference type="Proteomes" id="UP000011872">
    <property type="component" value="Unassembled WGS sequence"/>
</dbReference>
<protein>
    <submittedName>
        <fullName evidence="2">Uncharacterized protein</fullName>
    </submittedName>
</protein>
<reference evidence="2 3" key="1">
    <citation type="submission" date="2012-12" db="EMBL/GenBank/DDBJ databases">
        <authorList>
            <person name="Weinstock G."/>
            <person name="Sodergren E."/>
            <person name="Lobos E.A."/>
            <person name="Fulton L."/>
            <person name="Fulton R."/>
            <person name="Courtney L."/>
            <person name="Fronick C."/>
            <person name="O'Laughlin M."/>
            <person name="Godfrey J."/>
            <person name="Wilson R.M."/>
            <person name="Miner T."/>
            <person name="Farmer C."/>
            <person name="Delehaunty K."/>
            <person name="Cordes M."/>
            <person name="Minx P."/>
            <person name="Tomlinson C."/>
            <person name="Chen J."/>
            <person name="Wollam A."/>
            <person name="Pepin K.H."/>
            <person name="Bhonagiri V."/>
            <person name="Zhang X."/>
            <person name="Suruliraj S."/>
            <person name="Antonio M."/>
            <person name="Secka O."/>
            <person name="Thomas J."/>
            <person name="Warren W."/>
            <person name="Mitreva M."/>
            <person name="Mardis E.R."/>
            <person name="Wilson R.K."/>
        </authorList>
    </citation>
    <scope>NUCLEOTIDE SEQUENCE [LARGE SCALE GENOMIC DNA]</scope>
    <source>
        <strain evidence="2 3">GAM265BSii</strain>
    </source>
</reference>